<sequence>MSVKKIKSTPILKSRFDFHENQIRSKSDFIVLHRSRPNLIVPQPIKKFPSQSFSTDKLEEYLTKEFFELIAPINQTECFKSSYYNYYHLDFGMEIENKKIENNNILRTKKETHLHKLKQKENKNRIEEEEIEEDYLNSCSSSTGENTEKSSINKKPILPFSPPLRSKCPFRNNNQFF</sequence>
<feature type="region of interest" description="Disordered" evidence="2">
    <location>
        <begin position="137"/>
        <end position="158"/>
    </location>
</feature>
<evidence type="ECO:0000313" key="3">
    <source>
        <dbReference type="EMBL" id="KAJ3431787.1"/>
    </source>
</evidence>
<dbReference type="EMBL" id="JANTQA010000047">
    <property type="protein sequence ID" value="KAJ3431787.1"/>
    <property type="molecule type" value="Genomic_DNA"/>
</dbReference>
<dbReference type="Proteomes" id="UP001146793">
    <property type="component" value="Unassembled WGS sequence"/>
</dbReference>
<comment type="caution">
    <text evidence="3">The sequence shown here is derived from an EMBL/GenBank/DDBJ whole genome shotgun (WGS) entry which is preliminary data.</text>
</comment>
<evidence type="ECO:0000256" key="2">
    <source>
        <dbReference type="SAM" id="MobiDB-lite"/>
    </source>
</evidence>
<proteinExistence type="predicted"/>
<keyword evidence="1" id="KW-0175">Coiled coil</keyword>
<reference evidence="3" key="1">
    <citation type="submission" date="2022-08" db="EMBL/GenBank/DDBJ databases">
        <title>Novel sulphate-reducing endosymbionts in the free-living metamonad Anaeramoeba.</title>
        <authorList>
            <person name="Jerlstrom-Hultqvist J."/>
            <person name="Cepicka I."/>
            <person name="Gallot-Lavallee L."/>
            <person name="Salas-Leiva D."/>
            <person name="Curtis B.A."/>
            <person name="Zahonova K."/>
            <person name="Pipaliya S."/>
            <person name="Dacks J."/>
            <person name="Roger A.J."/>
        </authorList>
    </citation>
    <scope>NUCLEOTIDE SEQUENCE</scope>
    <source>
        <strain evidence="3">Busselton2</strain>
    </source>
</reference>
<gene>
    <name evidence="3" type="ORF">M0812_20708</name>
</gene>
<protein>
    <submittedName>
        <fullName evidence="3">Uncharacterized protein</fullName>
    </submittedName>
</protein>
<evidence type="ECO:0000313" key="4">
    <source>
        <dbReference type="Proteomes" id="UP001146793"/>
    </source>
</evidence>
<feature type="coiled-coil region" evidence="1">
    <location>
        <begin position="110"/>
        <end position="137"/>
    </location>
</feature>
<accession>A0AAV7YPS3</accession>
<name>A0AAV7YPS3_9EUKA</name>
<organism evidence="3 4">
    <name type="scientific">Anaeramoeba flamelloides</name>
    <dbReference type="NCBI Taxonomy" id="1746091"/>
    <lineage>
        <taxon>Eukaryota</taxon>
        <taxon>Metamonada</taxon>
        <taxon>Anaeramoebidae</taxon>
        <taxon>Anaeramoeba</taxon>
    </lineage>
</organism>
<evidence type="ECO:0000256" key="1">
    <source>
        <dbReference type="SAM" id="Coils"/>
    </source>
</evidence>
<dbReference type="AlphaFoldDB" id="A0AAV7YPS3"/>